<dbReference type="EMBL" id="GBRH01234263">
    <property type="protein sequence ID" value="JAD63632.1"/>
    <property type="molecule type" value="Transcribed_RNA"/>
</dbReference>
<protein>
    <submittedName>
        <fullName evidence="1">Uncharacterized protein</fullName>
    </submittedName>
</protein>
<name>A0A0A9BWM0_ARUDO</name>
<organism evidence="1">
    <name type="scientific">Arundo donax</name>
    <name type="common">Giant reed</name>
    <name type="synonym">Donax arundinaceus</name>
    <dbReference type="NCBI Taxonomy" id="35708"/>
    <lineage>
        <taxon>Eukaryota</taxon>
        <taxon>Viridiplantae</taxon>
        <taxon>Streptophyta</taxon>
        <taxon>Embryophyta</taxon>
        <taxon>Tracheophyta</taxon>
        <taxon>Spermatophyta</taxon>
        <taxon>Magnoliopsida</taxon>
        <taxon>Liliopsida</taxon>
        <taxon>Poales</taxon>
        <taxon>Poaceae</taxon>
        <taxon>PACMAD clade</taxon>
        <taxon>Arundinoideae</taxon>
        <taxon>Arundineae</taxon>
        <taxon>Arundo</taxon>
    </lineage>
</organism>
<proteinExistence type="predicted"/>
<evidence type="ECO:0000313" key="1">
    <source>
        <dbReference type="EMBL" id="JAD63632.1"/>
    </source>
</evidence>
<sequence>MPPAVLTHRSSFFF</sequence>
<reference evidence="1" key="1">
    <citation type="submission" date="2014-09" db="EMBL/GenBank/DDBJ databases">
        <authorList>
            <person name="Magalhaes I.L.F."/>
            <person name="Oliveira U."/>
            <person name="Santos F.R."/>
            <person name="Vidigal T.H.D.A."/>
            <person name="Brescovit A.D."/>
            <person name="Santos A.J."/>
        </authorList>
    </citation>
    <scope>NUCLEOTIDE SEQUENCE</scope>
    <source>
        <tissue evidence="1">Shoot tissue taken approximately 20 cm above the soil surface</tissue>
    </source>
</reference>
<reference evidence="1" key="2">
    <citation type="journal article" date="2015" name="Data Brief">
        <title>Shoot transcriptome of the giant reed, Arundo donax.</title>
        <authorList>
            <person name="Barrero R.A."/>
            <person name="Guerrero F.D."/>
            <person name="Moolhuijzen P."/>
            <person name="Goolsby J.A."/>
            <person name="Tidwell J."/>
            <person name="Bellgard S.E."/>
            <person name="Bellgard M.I."/>
        </authorList>
    </citation>
    <scope>NUCLEOTIDE SEQUENCE</scope>
    <source>
        <tissue evidence="1">Shoot tissue taken approximately 20 cm above the soil surface</tissue>
    </source>
</reference>
<accession>A0A0A9BWM0</accession>